<dbReference type="AlphaFoldDB" id="A0A1E1J6A8"/>
<feature type="transmembrane region" description="Helical" evidence="10">
    <location>
        <begin position="512"/>
        <end position="533"/>
    </location>
</feature>
<feature type="transmembrane region" description="Helical" evidence="10">
    <location>
        <begin position="141"/>
        <end position="159"/>
    </location>
</feature>
<keyword evidence="9 10" id="KW-0472">Membrane</keyword>
<feature type="transmembrane region" description="Helical" evidence="10">
    <location>
        <begin position="417"/>
        <end position="437"/>
    </location>
</feature>
<dbReference type="EC" id="2.7.1.108" evidence="3"/>
<evidence type="ECO:0000256" key="4">
    <source>
        <dbReference type="ARBA" id="ARBA00022679"/>
    </source>
</evidence>
<keyword evidence="4" id="KW-0808">Transferase</keyword>
<dbReference type="EMBL" id="CALQ01001738">
    <property type="protein sequence ID" value="CCM19121.1"/>
    <property type="molecule type" value="Genomic_DNA"/>
</dbReference>
<feature type="transmembrane region" description="Helical" evidence="10">
    <location>
        <begin position="41"/>
        <end position="62"/>
    </location>
</feature>
<evidence type="ECO:0000256" key="7">
    <source>
        <dbReference type="ARBA" id="ARBA00022824"/>
    </source>
</evidence>
<keyword evidence="8 10" id="KW-1133">Transmembrane helix</keyword>
<feature type="transmembrane region" description="Helical" evidence="10">
    <location>
        <begin position="374"/>
        <end position="396"/>
    </location>
</feature>
<dbReference type="GO" id="GO:0005789">
    <property type="term" value="C:endoplasmic reticulum membrane"/>
    <property type="evidence" value="ECO:0007669"/>
    <property type="project" value="UniProtKB-SubCell"/>
</dbReference>
<reference evidence="11" key="1">
    <citation type="submission" date="2012-08" db="EMBL/GenBank/DDBJ databases">
        <title>Comparative genomics of metastatic and non-metastatic Leishmania guyanensis provides insights into polygenic factors involved in Leishmania RNA virus infection.</title>
        <authorList>
            <person name="Smith D."/>
            <person name="Hertz-Fowler C."/>
            <person name="Martin R."/>
            <person name="Dickens N."/>
            <person name="Fasel N."/>
            <person name="Falquet L."/>
            <person name="Beverley S."/>
            <person name="Zangger H."/>
            <person name="Calderon-Copete S."/>
            <person name="Mottram J."/>
            <person name="Xenarios I."/>
        </authorList>
    </citation>
    <scope>NUCLEOTIDE SEQUENCE</scope>
    <source>
        <strain evidence="11">MHOM/BR/75/M4147/SSU:IR2SAT-LUC</strain>
    </source>
</reference>
<evidence type="ECO:0000256" key="10">
    <source>
        <dbReference type="SAM" id="Phobius"/>
    </source>
</evidence>
<name>A0A1E1J6A8_LEIGU</name>
<feature type="transmembrane region" description="Helical" evidence="10">
    <location>
        <begin position="322"/>
        <end position="341"/>
    </location>
</feature>
<evidence type="ECO:0000256" key="5">
    <source>
        <dbReference type="ARBA" id="ARBA00022692"/>
    </source>
</evidence>
<comment type="subcellular location">
    <subcellularLocation>
        <location evidence="1">Endoplasmic reticulum membrane</location>
        <topology evidence="1">Multi-pass membrane protein</topology>
    </subcellularLocation>
</comment>
<feature type="transmembrane region" description="Helical" evidence="10">
    <location>
        <begin position="165"/>
        <end position="185"/>
    </location>
</feature>
<feature type="transmembrane region" description="Helical" evidence="10">
    <location>
        <begin position="281"/>
        <end position="302"/>
    </location>
</feature>
<feature type="transmembrane region" description="Helical" evidence="10">
    <location>
        <begin position="240"/>
        <end position="260"/>
    </location>
</feature>
<feature type="transmembrane region" description="Helical" evidence="10">
    <location>
        <begin position="111"/>
        <end position="129"/>
    </location>
</feature>
<evidence type="ECO:0000256" key="8">
    <source>
        <dbReference type="ARBA" id="ARBA00022989"/>
    </source>
</evidence>
<sequence>MKYPMYFRKLPAADVRNSVSNARSTATADASAERARRRIEISYSSTLLLLWSFLLACISWQAQFRMQACSILVLCTIALTSEHGESRLLMPLIFLSERCLDHAMHLGHSPILFYASTLLSYLSLIAAKAEKRGKSPRDRNVIVETLLYAVVGFTVVYFIVKDKVISLGAIAYVVSGYVFFLKLLPVVGDNEAILIGSLVGFYFCDICVNNNLSVDGGRESVLSLNAPGYQTSYTHIASRGMILCAIYIFILVSVLSRWCLIPTNKNSKSSRRCVSRKRITVIFWVSNAVVGLILGLVISYQFRENVLRWVYAYLVSSRFRMWTLVCWLTLLPFAVYLVDVVSMRVRPTVRRKLFHFIAVVAFTPATMIDPPFMAFAFSTAISLCVLIEVARYYNVYGSQYISRFMARHIDDREHLDGVVRTHVYLLIGLGISLMMRYRQLSIDGAPVPAIIELSINIIPGIVSLGIVDACAAITGSSLFLSSRRTLGRYLKNALFTERANTSITHKTTTGTLGGLVCGFIFWGVILAIAEVPITGPACYSFTMIAACTLTECFMDGIDNLQLPLVVLGAVNNLFALLLPVKELWVNPSITRPNPTTARSMASALTSPWKNFPSPVSGSS</sequence>
<evidence type="ECO:0000256" key="6">
    <source>
        <dbReference type="ARBA" id="ARBA00022777"/>
    </source>
</evidence>
<evidence type="ECO:0000256" key="9">
    <source>
        <dbReference type="ARBA" id="ARBA00023136"/>
    </source>
</evidence>
<feature type="transmembrane region" description="Helical" evidence="10">
    <location>
        <begin position="457"/>
        <end position="480"/>
    </location>
</feature>
<comment type="similarity">
    <text evidence="2">Belongs to the polyprenol kinase family.</text>
</comment>
<keyword evidence="5 10" id="KW-0812">Transmembrane</keyword>
<accession>A0A1E1J6A8</accession>
<evidence type="ECO:0000256" key="2">
    <source>
        <dbReference type="ARBA" id="ARBA00010794"/>
    </source>
</evidence>
<keyword evidence="6" id="KW-0418">Kinase</keyword>
<dbReference type="PANTHER" id="PTHR13205">
    <property type="entry name" value="TRANSMEMBRANE PROTEIN 15-RELATED"/>
    <property type="match status" value="1"/>
</dbReference>
<keyword evidence="7" id="KW-0256">Endoplasmic reticulum</keyword>
<feature type="transmembrane region" description="Helical" evidence="10">
    <location>
        <begin position="353"/>
        <end position="368"/>
    </location>
</feature>
<evidence type="ECO:0000256" key="3">
    <source>
        <dbReference type="ARBA" id="ARBA00012132"/>
    </source>
</evidence>
<organism evidence="11">
    <name type="scientific">Leishmania guyanensis</name>
    <dbReference type="NCBI Taxonomy" id="5670"/>
    <lineage>
        <taxon>Eukaryota</taxon>
        <taxon>Discoba</taxon>
        <taxon>Euglenozoa</taxon>
        <taxon>Kinetoplastea</taxon>
        <taxon>Metakinetoplastina</taxon>
        <taxon>Trypanosomatida</taxon>
        <taxon>Trypanosomatidae</taxon>
        <taxon>Leishmaniinae</taxon>
        <taxon>Leishmania</taxon>
        <taxon>Leishmania guyanensis species complex</taxon>
    </lineage>
</organism>
<evidence type="ECO:0000313" key="11">
    <source>
        <dbReference type="EMBL" id="CCM19121.1"/>
    </source>
</evidence>
<dbReference type="GO" id="GO:0043048">
    <property type="term" value="P:dolichyl monophosphate biosynthetic process"/>
    <property type="evidence" value="ECO:0007669"/>
    <property type="project" value="TreeGrafter"/>
</dbReference>
<gene>
    <name evidence="11" type="primary">LgM4147LRVhigh.34.02170.00600</name>
    <name evidence="11" type="ORF">BN36_3466060</name>
</gene>
<evidence type="ECO:0000256" key="1">
    <source>
        <dbReference type="ARBA" id="ARBA00004477"/>
    </source>
</evidence>
<protein>
    <recommendedName>
        <fullName evidence="3">dolichol kinase</fullName>
        <ecNumber evidence="3">2.7.1.108</ecNumber>
    </recommendedName>
</protein>
<dbReference type="PANTHER" id="PTHR13205:SF15">
    <property type="entry name" value="DOLICHOL KINASE"/>
    <property type="match status" value="1"/>
</dbReference>
<feature type="transmembrane region" description="Helical" evidence="10">
    <location>
        <begin position="192"/>
        <end position="212"/>
    </location>
</feature>
<proteinExistence type="inferred from homology"/>
<dbReference type="GO" id="GO:0004168">
    <property type="term" value="F:dolichol kinase activity"/>
    <property type="evidence" value="ECO:0007669"/>
    <property type="project" value="UniProtKB-EC"/>
</dbReference>
<dbReference type="InterPro" id="IPR032974">
    <property type="entry name" value="Polypren_kinase"/>
</dbReference>